<feature type="transmembrane region" description="Helical" evidence="1">
    <location>
        <begin position="29"/>
        <end position="52"/>
    </location>
</feature>
<sequence>MMPEAGGWVDVLMWLEQTWPAEFVRVTPWVYSSLEIVHLLGLALLVGPATLFDMRLLGAGQDAVSVVAAARRLLPVARAGFAAAALSGAAMFAAGAREIAGTSAAPVKLTLLLVAGVNVALFHLGVYRRVGEWDGVRRAPVAARVAGAVSLVTWAGVVACGRLIAYT</sequence>
<keyword evidence="1" id="KW-0812">Transmembrane</keyword>
<protein>
    <recommendedName>
        <fullName evidence="4">DUF2214 domain-containing protein</fullName>
    </recommendedName>
</protein>
<gene>
    <name evidence="2" type="ORF">ACFSKW_28100</name>
</gene>
<evidence type="ECO:0000313" key="3">
    <source>
        <dbReference type="Proteomes" id="UP001597368"/>
    </source>
</evidence>
<keyword evidence="3" id="KW-1185">Reference proteome</keyword>
<comment type="caution">
    <text evidence="2">The sequence shown here is derived from an EMBL/GenBank/DDBJ whole genome shotgun (WGS) entry which is preliminary data.</text>
</comment>
<proteinExistence type="predicted"/>
<dbReference type="EMBL" id="JBHUFV010000043">
    <property type="protein sequence ID" value="MFD1935344.1"/>
    <property type="molecule type" value="Genomic_DNA"/>
</dbReference>
<name>A0ABW4T271_9ACTN</name>
<accession>A0ABW4T271</accession>
<dbReference type="Proteomes" id="UP001597368">
    <property type="component" value="Unassembled WGS sequence"/>
</dbReference>
<evidence type="ECO:0008006" key="4">
    <source>
        <dbReference type="Google" id="ProtNLM"/>
    </source>
</evidence>
<keyword evidence="1" id="KW-0472">Membrane</keyword>
<organism evidence="2 3">
    <name type="scientific">Nonomuraea mangrovi</name>
    <dbReference type="NCBI Taxonomy" id="2316207"/>
    <lineage>
        <taxon>Bacteria</taxon>
        <taxon>Bacillati</taxon>
        <taxon>Actinomycetota</taxon>
        <taxon>Actinomycetes</taxon>
        <taxon>Streptosporangiales</taxon>
        <taxon>Streptosporangiaceae</taxon>
        <taxon>Nonomuraea</taxon>
    </lineage>
</organism>
<keyword evidence="1" id="KW-1133">Transmembrane helix</keyword>
<reference evidence="3" key="1">
    <citation type="journal article" date="2019" name="Int. J. Syst. Evol. Microbiol.">
        <title>The Global Catalogue of Microorganisms (GCM) 10K type strain sequencing project: providing services to taxonomists for standard genome sequencing and annotation.</title>
        <authorList>
            <consortium name="The Broad Institute Genomics Platform"/>
            <consortium name="The Broad Institute Genome Sequencing Center for Infectious Disease"/>
            <person name="Wu L."/>
            <person name="Ma J."/>
        </authorList>
    </citation>
    <scope>NUCLEOTIDE SEQUENCE [LARGE SCALE GENOMIC DNA]</scope>
    <source>
        <strain evidence="3">ICMP 6774ER</strain>
    </source>
</reference>
<feature type="transmembrane region" description="Helical" evidence="1">
    <location>
        <begin position="105"/>
        <end position="124"/>
    </location>
</feature>
<dbReference type="RefSeq" id="WP_379575462.1">
    <property type="nucleotide sequence ID" value="NZ_JBHUFV010000043.1"/>
</dbReference>
<evidence type="ECO:0000256" key="1">
    <source>
        <dbReference type="SAM" id="Phobius"/>
    </source>
</evidence>
<feature type="transmembrane region" description="Helical" evidence="1">
    <location>
        <begin position="145"/>
        <end position="165"/>
    </location>
</feature>
<feature type="transmembrane region" description="Helical" evidence="1">
    <location>
        <begin position="73"/>
        <end position="93"/>
    </location>
</feature>
<evidence type="ECO:0000313" key="2">
    <source>
        <dbReference type="EMBL" id="MFD1935344.1"/>
    </source>
</evidence>